<feature type="domain" description="Pyrroline-5-carboxylate reductase catalytic N-terminal" evidence="4">
    <location>
        <begin position="2"/>
        <end position="97"/>
    </location>
</feature>
<evidence type="ECO:0000313" key="6">
    <source>
        <dbReference type="EMBL" id="RKN79036.1"/>
    </source>
</evidence>
<dbReference type="OrthoDB" id="9805754at2"/>
<dbReference type="Pfam" id="PF14748">
    <property type="entry name" value="P5CR_dimer"/>
    <property type="match status" value="1"/>
</dbReference>
<reference evidence="6 7" key="1">
    <citation type="journal article" date="2007" name="Int. J. Syst. Evol. Microbiol.">
        <title>Paenibacillus ginsengarvi sp. nov., isolated from soil from ginseng cultivation.</title>
        <authorList>
            <person name="Yoon M.H."/>
            <person name="Ten L.N."/>
            <person name="Im W.T."/>
        </authorList>
    </citation>
    <scope>NUCLEOTIDE SEQUENCE [LARGE SCALE GENOMIC DNA]</scope>
    <source>
        <strain evidence="6 7">KCTC 13059</strain>
    </source>
</reference>
<dbReference type="EMBL" id="RBAH01000017">
    <property type="protein sequence ID" value="RKN79036.1"/>
    <property type="molecule type" value="Genomic_DNA"/>
</dbReference>
<dbReference type="Gene3D" id="3.40.50.720">
    <property type="entry name" value="NAD(P)-binding Rossmann-like Domain"/>
    <property type="match status" value="1"/>
</dbReference>
<keyword evidence="2 3" id="KW-0521">NADP</keyword>
<comment type="function">
    <text evidence="2">Catalyzes the reduction of 1-pyrroline-5-carboxylate (PCA) to L-proline.</text>
</comment>
<comment type="subcellular location">
    <subcellularLocation>
        <location evidence="2">Cytoplasm</location>
    </subcellularLocation>
</comment>
<evidence type="ECO:0000259" key="4">
    <source>
        <dbReference type="Pfam" id="PF03807"/>
    </source>
</evidence>
<dbReference type="Pfam" id="PF03807">
    <property type="entry name" value="F420_oxidored"/>
    <property type="match status" value="1"/>
</dbReference>
<sequence>MKIGFIGTGSMGTVLIESFIRSGALQPSSVIASNRSKHKADLLAAKYPGLLAVDSNRQVAATCGTIFICVRPLVFKQVVDEIKPYVTPDTTVISITSPVLLRHLESSLPCKVAKVIPSITNGVLSGAALCIYGERMSEEDRGSLEWLVGMIGKPVRVSEQHTRVTSDISSCGPAFLAYFVQKLVDAAVHVAGLPQEEATRLASEMVLGTGKLLTAGGYTPESLRQRVAVPGGIIEAGLELMERELDTTFIRLLEATHAKYDEDVEKVDQQFGSGTHTQ</sequence>
<evidence type="ECO:0000313" key="7">
    <source>
        <dbReference type="Proteomes" id="UP000282311"/>
    </source>
</evidence>
<protein>
    <recommendedName>
        <fullName evidence="2">Pyrroline-5-carboxylate reductase</fullName>
        <shortName evidence="2">P5C reductase</shortName>
        <shortName evidence="2">P5CR</shortName>
        <ecNumber evidence="2">1.5.1.2</ecNumber>
    </recommendedName>
    <alternativeName>
        <fullName evidence="2">PCA reductase</fullName>
    </alternativeName>
</protein>
<dbReference type="GO" id="GO:0004735">
    <property type="term" value="F:pyrroline-5-carboxylate reductase activity"/>
    <property type="evidence" value="ECO:0007669"/>
    <property type="project" value="UniProtKB-UniRule"/>
</dbReference>
<dbReference type="NCBIfam" id="NF005814">
    <property type="entry name" value="PRK07680.1"/>
    <property type="match status" value="1"/>
</dbReference>
<dbReference type="Gene3D" id="1.10.3730.10">
    <property type="entry name" value="ProC C-terminal domain-like"/>
    <property type="match status" value="1"/>
</dbReference>
<keyword evidence="2" id="KW-0560">Oxidoreductase</keyword>
<keyword evidence="2" id="KW-0641">Proline biosynthesis</keyword>
<dbReference type="InterPro" id="IPR036291">
    <property type="entry name" value="NAD(P)-bd_dom_sf"/>
</dbReference>
<keyword evidence="2" id="KW-0963">Cytoplasm</keyword>
<evidence type="ECO:0000256" key="2">
    <source>
        <dbReference type="HAMAP-Rule" id="MF_01925"/>
    </source>
</evidence>
<dbReference type="RefSeq" id="WP_120749405.1">
    <property type="nucleotide sequence ID" value="NZ_RBAH01000017.1"/>
</dbReference>
<keyword evidence="7" id="KW-1185">Reference proteome</keyword>
<dbReference type="HAMAP" id="MF_01925">
    <property type="entry name" value="P5C_reductase"/>
    <property type="match status" value="1"/>
</dbReference>
<dbReference type="UniPathway" id="UPA00098">
    <property type="reaction ID" value="UER00361"/>
</dbReference>
<feature type="binding site" evidence="3">
    <location>
        <position position="56"/>
    </location>
    <ligand>
        <name>NADPH</name>
        <dbReference type="ChEBI" id="CHEBI:57783"/>
    </ligand>
</feature>
<evidence type="ECO:0000256" key="1">
    <source>
        <dbReference type="ARBA" id="ARBA00005525"/>
    </source>
</evidence>
<comment type="caution">
    <text evidence="6">The sequence shown here is derived from an EMBL/GenBank/DDBJ whole genome shotgun (WGS) entry which is preliminary data.</text>
</comment>
<evidence type="ECO:0000259" key="5">
    <source>
        <dbReference type="Pfam" id="PF14748"/>
    </source>
</evidence>
<dbReference type="AlphaFoldDB" id="A0A3B0C7S4"/>
<organism evidence="6 7">
    <name type="scientific">Paenibacillus ginsengarvi</name>
    <dbReference type="NCBI Taxonomy" id="400777"/>
    <lineage>
        <taxon>Bacteria</taxon>
        <taxon>Bacillati</taxon>
        <taxon>Bacillota</taxon>
        <taxon>Bacilli</taxon>
        <taxon>Bacillales</taxon>
        <taxon>Paenibacillaceae</taxon>
        <taxon>Paenibacillus</taxon>
    </lineage>
</organism>
<dbReference type="SUPFAM" id="SSF48179">
    <property type="entry name" value="6-phosphogluconate dehydrogenase C-terminal domain-like"/>
    <property type="match status" value="1"/>
</dbReference>
<evidence type="ECO:0000256" key="3">
    <source>
        <dbReference type="PIRSR" id="PIRSR000193-1"/>
    </source>
</evidence>
<dbReference type="GO" id="GO:0005737">
    <property type="term" value="C:cytoplasm"/>
    <property type="evidence" value="ECO:0007669"/>
    <property type="project" value="UniProtKB-SubCell"/>
</dbReference>
<dbReference type="InterPro" id="IPR000304">
    <property type="entry name" value="Pyrroline-COOH_reductase"/>
</dbReference>
<comment type="catalytic activity">
    <reaction evidence="2">
        <text>L-proline + NAD(+) = (S)-1-pyrroline-5-carboxylate + NADH + 2 H(+)</text>
        <dbReference type="Rhea" id="RHEA:14105"/>
        <dbReference type="ChEBI" id="CHEBI:15378"/>
        <dbReference type="ChEBI" id="CHEBI:17388"/>
        <dbReference type="ChEBI" id="CHEBI:57540"/>
        <dbReference type="ChEBI" id="CHEBI:57945"/>
        <dbReference type="ChEBI" id="CHEBI:60039"/>
        <dbReference type="EC" id="1.5.1.2"/>
    </reaction>
</comment>
<feature type="binding site" evidence="3">
    <location>
        <begin position="6"/>
        <end position="11"/>
    </location>
    <ligand>
        <name>NADP(+)</name>
        <dbReference type="ChEBI" id="CHEBI:58349"/>
    </ligand>
</feature>
<proteinExistence type="inferred from homology"/>
<comment type="catalytic activity">
    <reaction evidence="2">
        <text>L-proline + NADP(+) = (S)-1-pyrroline-5-carboxylate + NADPH + 2 H(+)</text>
        <dbReference type="Rhea" id="RHEA:14109"/>
        <dbReference type="ChEBI" id="CHEBI:15378"/>
        <dbReference type="ChEBI" id="CHEBI:17388"/>
        <dbReference type="ChEBI" id="CHEBI:57783"/>
        <dbReference type="ChEBI" id="CHEBI:58349"/>
        <dbReference type="ChEBI" id="CHEBI:60039"/>
        <dbReference type="EC" id="1.5.1.2"/>
    </reaction>
</comment>
<dbReference type="InterPro" id="IPR008927">
    <property type="entry name" value="6-PGluconate_DH-like_C_sf"/>
</dbReference>
<dbReference type="PANTHER" id="PTHR11645">
    <property type="entry name" value="PYRROLINE-5-CARBOXYLATE REDUCTASE"/>
    <property type="match status" value="1"/>
</dbReference>
<dbReference type="Proteomes" id="UP000282311">
    <property type="component" value="Unassembled WGS sequence"/>
</dbReference>
<dbReference type="InterPro" id="IPR029036">
    <property type="entry name" value="P5CR_dimer"/>
</dbReference>
<comment type="pathway">
    <text evidence="2">Amino-acid biosynthesis; L-proline biosynthesis; L-proline from L-glutamate 5-semialdehyde: step 1/1.</text>
</comment>
<gene>
    <name evidence="2" type="primary">proC</name>
    <name evidence="6" type="ORF">D7M11_21950</name>
</gene>
<accession>A0A3B0C7S4</accession>
<dbReference type="GO" id="GO:0055129">
    <property type="term" value="P:L-proline biosynthetic process"/>
    <property type="evidence" value="ECO:0007669"/>
    <property type="project" value="UniProtKB-UniRule"/>
</dbReference>
<dbReference type="SUPFAM" id="SSF51735">
    <property type="entry name" value="NAD(P)-binding Rossmann-fold domains"/>
    <property type="match status" value="1"/>
</dbReference>
<dbReference type="PIRSF" id="PIRSF000193">
    <property type="entry name" value="Pyrrol-5-carb_rd"/>
    <property type="match status" value="1"/>
</dbReference>
<name>A0A3B0C7S4_9BACL</name>
<keyword evidence="2" id="KW-0028">Amino-acid biosynthesis</keyword>
<comment type="similarity">
    <text evidence="1 2">Belongs to the pyrroline-5-carboxylate reductase family.</text>
</comment>
<feature type="domain" description="Pyrroline-5-carboxylate reductase dimerisation" evidence="5">
    <location>
        <begin position="159"/>
        <end position="262"/>
    </location>
</feature>
<dbReference type="EC" id="1.5.1.2" evidence="2"/>
<dbReference type="InterPro" id="IPR028939">
    <property type="entry name" value="P5C_Rdtase_cat_N"/>
</dbReference>
<dbReference type="PANTHER" id="PTHR11645:SF51">
    <property type="entry name" value="COME OPERON PROTEIN 4"/>
    <property type="match status" value="1"/>
</dbReference>